<name>A1WRB6_VEREI</name>
<organism evidence="1 2">
    <name type="scientific">Verminephrobacter eiseniae (strain EF01-2)</name>
    <dbReference type="NCBI Taxonomy" id="391735"/>
    <lineage>
        <taxon>Bacteria</taxon>
        <taxon>Pseudomonadati</taxon>
        <taxon>Pseudomonadota</taxon>
        <taxon>Betaproteobacteria</taxon>
        <taxon>Burkholderiales</taxon>
        <taxon>Comamonadaceae</taxon>
        <taxon>Verminephrobacter</taxon>
    </lineage>
</organism>
<dbReference type="HOGENOM" id="CLU_068086_3_0_4"/>
<dbReference type="GeneID" id="76462777"/>
<dbReference type="STRING" id="391735.Veis_4472"/>
<keyword evidence="2" id="KW-1185">Reference proteome</keyword>
<dbReference type="InterPro" id="IPR053714">
    <property type="entry name" value="Iso_Racemase_Enz_sf"/>
</dbReference>
<dbReference type="RefSeq" id="WP_011812158.1">
    <property type="nucleotide sequence ID" value="NC_008786.1"/>
</dbReference>
<dbReference type="InterPro" id="IPR026286">
    <property type="entry name" value="MaiA/AMDase"/>
</dbReference>
<dbReference type="PANTHER" id="PTHR40267">
    <property type="entry name" value="BLR3294 PROTEIN"/>
    <property type="match status" value="1"/>
</dbReference>
<dbReference type="KEGG" id="vei:Veis_4472"/>
<dbReference type="AlphaFoldDB" id="A1WRB6"/>
<proteinExistence type="predicted"/>
<dbReference type="EMBL" id="CP000542">
    <property type="protein sequence ID" value="ABM60173.1"/>
    <property type="molecule type" value="Genomic_DNA"/>
</dbReference>
<accession>A1WRB6</accession>
<sequence length="291" mass="30900">MTREGSPVRHAVDLERAAPYTVVPFRMDAGLMARAAIGLVVLASDQTMEYEWRRILTDVPGLAFFAARMPSPADISPGSLAAMEKDIAGAVDLLVPGVALHVVAFGCTSGTIVIGEQRVFGHLRAARPQVRCTSPITAAMAGLHQLGARRIALISPYVVAINALFRRHIEADGVQVARIASFNHANDAQVARIDRASLESAIVGAGSAADVDAVFVACTSLRMCELTRDVEQALGKPVISSNSAMAWHALRLAGIDDRLPRWGRLFEQPAGARAGGPDPGRLSRAFFLGSS</sequence>
<dbReference type="Proteomes" id="UP000000374">
    <property type="component" value="Chromosome"/>
</dbReference>
<dbReference type="Pfam" id="PF17645">
    <property type="entry name" value="Amdase"/>
    <property type="match status" value="1"/>
</dbReference>
<evidence type="ECO:0000313" key="2">
    <source>
        <dbReference type="Proteomes" id="UP000000374"/>
    </source>
</evidence>
<gene>
    <name evidence="1" type="ordered locus">Veis_4472</name>
</gene>
<dbReference type="PIRSF" id="PIRSF015736">
    <property type="entry name" value="MI"/>
    <property type="match status" value="1"/>
</dbReference>
<dbReference type="OrthoDB" id="483160at2"/>
<dbReference type="PANTHER" id="PTHR40267:SF1">
    <property type="entry name" value="BLR3294 PROTEIN"/>
    <property type="match status" value="1"/>
</dbReference>
<reference evidence="2" key="1">
    <citation type="submission" date="2006-12" db="EMBL/GenBank/DDBJ databases">
        <title>Complete sequence of chromosome 1 of Verminephrobacter eiseniae EF01-2.</title>
        <authorList>
            <person name="Copeland A."/>
            <person name="Lucas S."/>
            <person name="Lapidus A."/>
            <person name="Barry K."/>
            <person name="Detter J.C."/>
            <person name="Glavina del Rio T."/>
            <person name="Dalin E."/>
            <person name="Tice H."/>
            <person name="Pitluck S."/>
            <person name="Chertkov O."/>
            <person name="Brettin T."/>
            <person name="Bruce D."/>
            <person name="Han C."/>
            <person name="Tapia R."/>
            <person name="Gilna P."/>
            <person name="Schmutz J."/>
            <person name="Larimer F."/>
            <person name="Land M."/>
            <person name="Hauser L."/>
            <person name="Kyrpides N."/>
            <person name="Kim E."/>
            <person name="Stahl D."/>
            <person name="Richardson P."/>
        </authorList>
    </citation>
    <scope>NUCLEOTIDE SEQUENCE [LARGE SCALE GENOMIC DNA]</scope>
    <source>
        <strain evidence="2">EF01-2</strain>
    </source>
</reference>
<evidence type="ECO:0000313" key="1">
    <source>
        <dbReference type="EMBL" id="ABM60173.1"/>
    </source>
</evidence>
<dbReference type="Gene3D" id="3.40.50.12500">
    <property type="match status" value="1"/>
</dbReference>
<dbReference type="eggNOG" id="COG3473">
    <property type="taxonomic scope" value="Bacteria"/>
</dbReference>
<protein>
    <submittedName>
        <fullName evidence="1">Asp/Glu racemase</fullName>
    </submittedName>
</protein>